<dbReference type="Gene3D" id="2.40.10.240">
    <property type="entry name" value="QueA-like"/>
    <property type="match status" value="1"/>
</dbReference>
<evidence type="ECO:0000256" key="12">
    <source>
        <dbReference type="ARBA" id="ARBA00076160"/>
    </source>
</evidence>
<evidence type="ECO:0000256" key="1">
    <source>
        <dbReference type="ARBA" id="ARBA00004496"/>
    </source>
</evidence>
<keyword evidence="4 13" id="KW-0963">Cytoplasm</keyword>
<dbReference type="Gene3D" id="3.40.1780.10">
    <property type="entry name" value="QueA-like"/>
    <property type="match status" value="1"/>
</dbReference>
<dbReference type="NCBIfam" id="NF001140">
    <property type="entry name" value="PRK00147.1"/>
    <property type="match status" value="1"/>
</dbReference>
<dbReference type="PANTHER" id="PTHR30307:SF0">
    <property type="entry name" value="S-ADENOSYLMETHIONINE:TRNA RIBOSYLTRANSFERASE-ISOMERASE"/>
    <property type="match status" value="1"/>
</dbReference>
<dbReference type="AlphaFoldDB" id="A0A372MGM4"/>
<dbReference type="NCBIfam" id="TIGR00113">
    <property type="entry name" value="queA"/>
    <property type="match status" value="1"/>
</dbReference>
<dbReference type="EMBL" id="QUWK01000008">
    <property type="protein sequence ID" value="RFU94603.1"/>
    <property type="molecule type" value="Genomic_DNA"/>
</dbReference>
<dbReference type="Proteomes" id="UP000264002">
    <property type="component" value="Unassembled WGS sequence"/>
</dbReference>
<dbReference type="Pfam" id="PF02547">
    <property type="entry name" value="Queuosine_synth"/>
    <property type="match status" value="1"/>
</dbReference>
<evidence type="ECO:0000256" key="2">
    <source>
        <dbReference type="ARBA" id="ARBA00004691"/>
    </source>
</evidence>
<comment type="subcellular location">
    <subcellularLocation>
        <location evidence="1 13">Cytoplasm</location>
    </subcellularLocation>
</comment>
<dbReference type="FunFam" id="3.40.1780.10:FF:000001">
    <property type="entry name" value="S-adenosylmethionine:tRNA ribosyltransferase-isomerase"/>
    <property type="match status" value="1"/>
</dbReference>
<reference evidence="14 15" key="2">
    <citation type="submission" date="2018-09" db="EMBL/GenBank/DDBJ databases">
        <title>Genome of Sphaerochaeta halotolerans strain 4-11.</title>
        <authorList>
            <person name="Nazina T.N."/>
            <person name="Sokolova D.S."/>
        </authorList>
    </citation>
    <scope>NUCLEOTIDE SEQUENCE [LARGE SCALE GENOMIC DNA]</scope>
    <source>
        <strain evidence="14 15">4-11</strain>
    </source>
</reference>
<evidence type="ECO:0000256" key="10">
    <source>
        <dbReference type="ARBA" id="ARBA00066503"/>
    </source>
</evidence>
<evidence type="ECO:0000313" key="14">
    <source>
        <dbReference type="EMBL" id="RFU94603.1"/>
    </source>
</evidence>
<reference evidence="15" key="1">
    <citation type="submission" date="2018-08" db="EMBL/GenBank/DDBJ databases">
        <authorList>
            <person name="Grouzdev D.S."/>
            <person name="Krutkina M.S."/>
        </authorList>
    </citation>
    <scope>NUCLEOTIDE SEQUENCE [LARGE SCALE GENOMIC DNA]</scope>
    <source>
        <strain evidence="15">4-11</strain>
    </source>
</reference>
<evidence type="ECO:0000256" key="3">
    <source>
        <dbReference type="ARBA" id="ARBA00011245"/>
    </source>
</evidence>
<comment type="similarity">
    <text evidence="9 13">Belongs to the QueA family.</text>
</comment>
<evidence type="ECO:0000256" key="7">
    <source>
        <dbReference type="ARBA" id="ARBA00022785"/>
    </source>
</evidence>
<organism evidence="14 15">
    <name type="scientific">Sphaerochaeta halotolerans</name>
    <dbReference type="NCBI Taxonomy" id="2293840"/>
    <lineage>
        <taxon>Bacteria</taxon>
        <taxon>Pseudomonadati</taxon>
        <taxon>Spirochaetota</taxon>
        <taxon>Spirochaetia</taxon>
        <taxon>Spirochaetales</taxon>
        <taxon>Sphaerochaetaceae</taxon>
        <taxon>Sphaerochaeta</taxon>
    </lineage>
</organism>
<comment type="catalytic activity">
    <reaction evidence="8 13">
        <text>7-aminomethyl-7-carbaguanosine(34) in tRNA + S-adenosyl-L-methionine = epoxyqueuosine(34) in tRNA + adenine + L-methionine + 2 H(+)</text>
        <dbReference type="Rhea" id="RHEA:32155"/>
        <dbReference type="Rhea" id="RHEA-COMP:10342"/>
        <dbReference type="Rhea" id="RHEA-COMP:18582"/>
        <dbReference type="ChEBI" id="CHEBI:15378"/>
        <dbReference type="ChEBI" id="CHEBI:16708"/>
        <dbReference type="ChEBI" id="CHEBI:57844"/>
        <dbReference type="ChEBI" id="CHEBI:59789"/>
        <dbReference type="ChEBI" id="CHEBI:82833"/>
        <dbReference type="ChEBI" id="CHEBI:194443"/>
        <dbReference type="EC" id="2.4.99.17"/>
    </reaction>
</comment>
<dbReference type="InterPro" id="IPR042119">
    <property type="entry name" value="QueA_dom2"/>
</dbReference>
<comment type="pathway">
    <text evidence="2 13">tRNA modification; tRNA-queuosine biosynthesis.</text>
</comment>
<dbReference type="InterPro" id="IPR036100">
    <property type="entry name" value="QueA_sf"/>
</dbReference>
<dbReference type="EC" id="2.4.99.17" evidence="10 13"/>
<gene>
    <name evidence="13 14" type="primary">queA</name>
    <name evidence="14" type="ORF">DYP60_08805</name>
</gene>
<dbReference type="HAMAP" id="MF_00113">
    <property type="entry name" value="QueA"/>
    <property type="match status" value="1"/>
</dbReference>
<keyword evidence="14" id="KW-0328">Glycosyltransferase</keyword>
<dbReference type="GO" id="GO:0005737">
    <property type="term" value="C:cytoplasm"/>
    <property type="evidence" value="ECO:0007669"/>
    <property type="project" value="UniProtKB-SubCell"/>
</dbReference>
<evidence type="ECO:0000256" key="11">
    <source>
        <dbReference type="ARBA" id="ARBA00069325"/>
    </source>
</evidence>
<dbReference type="RefSeq" id="WP_117330637.1">
    <property type="nucleotide sequence ID" value="NZ_QUWK01000008.1"/>
</dbReference>
<keyword evidence="6 13" id="KW-0949">S-adenosyl-L-methionine</keyword>
<evidence type="ECO:0000256" key="8">
    <source>
        <dbReference type="ARBA" id="ARBA00052751"/>
    </source>
</evidence>
<dbReference type="PANTHER" id="PTHR30307">
    <property type="entry name" value="S-ADENOSYLMETHIONINE:TRNA RIBOSYLTRANSFERASE-ISOMERASE"/>
    <property type="match status" value="1"/>
</dbReference>
<evidence type="ECO:0000256" key="9">
    <source>
        <dbReference type="ARBA" id="ARBA00061210"/>
    </source>
</evidence>
<accession>A0A372MGM4</accession>
<evidence type="ECO:0000256" key="13">
    <source>
        <dbReference type="HAMAP-Rule" id="MF_00113"/>
    </source>
</evidence>
<keyword evidence="5 13" id="KW-0808">Transferase</keyword>
<proteinExistence type="inferred from homology"/>
<evidence type="ECO:0000256" key="4">
    <source>
        <dbReference type="ARBA" id="ARBA00022490"/>
    </source>
</evidence>
<evidence type="ECO:0000313" key="15">
    <source>
        <dbReference type="Proteomes" id="UP000264002"/>
    </source>
</evidence>
<keyword evidence="14" id="KW-0413">Isomerase</keyword>
<dbReference type="UniPathway" id="UPA00392"/>
<keyword evidence="7 13" id="KW-0671">Queuosine biosynthesis</keyword>
<dbReference type="GO" id="GO:0051075">
    <property type="term" value="F:S-adenosylmethionine:tRNA ribosyltransferase-isomerase activity"/>
    <property type="evidence" value="ECO:0007669"/>
    <property type="project" value="UniProtKB-EC"/>
</dbReference>
<evidence type="ECO:0000256" key="6">
    <source>
        <dbReference type="ARBA" id="ARBA00022691"/>
    </source>
</evidence>
<dbReference type="InterPro" id="IPR042118">
    <property type="entry name" value="QueA_dom1"/>
</dbReference>
<comment type="subunit">
    <text evidence="3 13">Monomer.</text>
</comment>
<keyword evidence="15" id="KW-1185">Reference proteome</keyword>
<comment type="caution">
    <text evidence="14">The sequence shown here is derived from an EMBL/GenBank/DDBJ whole genome shotgun (WGS) entry which is preliminary data.</text>
</comment>
<protein>
    <recommendedName>
        <fullName evidence="11 13">S-adenosylmethionine:tRNA ribosyltransferase-isomerase</fullName>
        <ecNumber evidence="10 13">2.4.99.17</ecNumber>
    </recommendedName>
    <alternativeName>
        <fullName evidence="12 13">Queuosine biosynthesis protein QueA</fullName>
    </alternativeName>
</protein>
<dbReference type="GO" id="GO:0008616">
    <property type="term" value="P:tRNA queuosine(34) biosynthetic process"/>
    <property type="evidence" value="ECO:0007669"/>
    <property type="project" value="UniProtKB-UniRule"/>
</dbReference>
<dbReference type="SUPFAM" id="SSF111337">
    <property type="entry name" value="QueA-like"/>
    <property type="match status" value="1"/>
</dbReference>
<dbReference type="InterPro" id="IPR003699">
    <property type="entry name" value="QueA"/>
</dbReference>
<evidence type="ECO:0000256" key="5">
    <source>
        <dbReference type="ARBA" id="ARBA00022679"/>
    </source>
</evidence>
<comment type="function">
    <text evidence="13">Transfers and isomerizes the ribose moiety from AdoMet to the 7-aminomethyl group of 7-deazaguanine (preQ1-tRNA) to give epoxyqueuosine (oQ-tRNA).</text>
</comment>
<name>A0A372MGM4_9SPIR</name>
<sequence>MKIKEFSFDLPPHLIAQTPADKRGEDRLLVLNRSDGSVIDEQMHNFASYLDEGSVVVVNNSKVRKARVYATSDTGSMVEFLFLEENLDNTWQCMVTKAKRQKVGKHYTFSDEEGSYIQKAWITEIGDDGTRTVAFETPLDEEFFRRLGHVPLPPYIKREDSFADEKRYQTIYAEKEGSVAAPTAGLHFTEEILSSIQEKGCTIVPITLHVGPGTFLPVRTEHLDDHTMHYERYNISEEAAKLITQAHKEGRKVVATGTTSVRTLESAFNSETGCLESGEGRTNLFIRPEYQWKVVDQLLTNFHTPESTLLVLVSTFAGKQLIDSAYRHAVDKEYRFFSYGDAMFIR</sequence>